<gene>
    <name evidence="13" type="ORF">EGT67_03055</name>
</gene>
<keyword evidence="8" id="KW-0902">Two-component regulatory system</keyword>
<evidence type="ECO:0000256" key="4">
    <source>
        <dbReference type="ARBA" id="ARBA00022679"/>
    </source>
</evidence>
<evidence type="ECO:0000259" key="12">
    <source>
        <dbReference type="Pfam" id="PF23539"/>
    </source>
</evidence>
<keyword evidence="6 13" id="KW-0418">Kinase</keyword>
<feature type="transmembrane region" description="Helical" evidence="9">
    <location>
        <begin position="112"/>
        <end position="129"/>
    </location>
</feature>
<evidence type="ECO:0000256" key="3">
    <source>
        <dbReference type="ARBA" id="ARBA00022553"/>
    </source>
</evidence>
<comment type="caution">
    <text evidence="13">The sequence shown here is derived from an EMBL/GenBank/DDBJ whole genome shotgun (WGS) entry which is preliminary data.</text>
</comment>
<sequence length="397" mass="42340">MARFPARSRLGERLYRWSAAHAVGIDRAEAALLTLVCLPTSLEYGWPSVVVSLGMTVPLAWRRSRTVVSGFVVAAFAVLHLFVVDDMLMPSVIGVPVALYAFAAYAPRWSSYTALVIAILGATAAGFRYFANPDAGWESEVVSAVFLSVFVLAVWAFGDLRRVRIQELEGLAERARLLELERAQEAELAAVNERTRIAREMHDIVAHSLTVVIAQADGGRYGAAQDPQAAITALETIASTGRQALTDMRALLSVLREDRPREFAAMPGADDIESLVAELRRGGLDIGLTVTGERRELSTGAGLTAYRIVQESLTNVLKHAGPGAQARVAVNWGADDVELVVADDGRGGAAALIESSPGGQGVIGMTERAKLHGGKLTAGPVTGGGYRVRGRLPYVAP</sequence>
<feature type="domain" description="DUF7134" evidence="12">
    <location>
        <begin position="14"/>
        <end position="164"/>
    </location>
</feature>
<dbReference type="Gene3D" id="3.30.565.10">
    <property type="entry name" value="Histidine kinase-like ATPase, C-terminal domain"/>
    <property type="match status" value="1"/>
</dbReference>
<evidence type="ECO:0000256" key="7">
    <source>
        <dbReference type="ARBA" id="ARBA00022840"/>
    </source>
</evidence>
<evidence type="ECO:0000313" key="13">
    <source>
        <dbReference type="EMBL" id="RVW11407.1"/>
    </source>
</evidence>
<evidence type="ECO:0000256" key="5">
    <source>
        <dbReference type="ARBA" id="ARBA00022741"/>
    </source>
</evidence>
<evidence type="ECO:0000256" key="9">
    <source>
        <dbReference type="SAM" id="Phobius"/>
    </source>
</evidence>
<dbReference type="GO" id="GO:0005524">
    <property type="term" value="F:ATP binding"/>
    <property type="evidence" value="ECO:0007669"/>
    <property type="project" value="UniProtKB-KW"/>
</dbReference>
<dbReference type="AlphaFoldDB" id="A0A438BKC4"/>
<name>A0A438BKC4_9NOCA</name>
<proteinExistence type="predicted"/>
<comment type="catalytic activity">
    <reaction evidence="1">
        <text>ATP + protein L-histidine = ADP + protein N-phospho-L-histidine.</text>
        <dbReference type="EC" id="2.7.13.3"/>
    </reaction>
</comment>
<dbReference type="RefSeq" id="WP_127914525.1">
    <property type="nucleotide sequence ID" value="NZ_RKLP01000001.1"/>
</dbReference>
<dbReference type="SUPFAM" id="SSF55874">
    <property type="entry name" value="ATPase domain of HSP90 chaperone/DNA topoisomerase II/histidine kinase"/>
    <property type="match status" value="1"/>
</dbReference>
<evidence type="ECO:0000256" key="8">
    <source>
        <dbReference type="ARBA" id="ARBA00023012"/>
    </source>
</evidence>
<dbReference type="CDD" id="cd16917">
    <property type="entry name" value="HATPase_UhpB-NarQ-NarX-like"/>
    <property type="match status" value="1"/>
</dbReference>
<evidence type="ECO:0000256" key="1">
    <source>
        <dbReference type="ARBA" id="ARBA00000085"/>
    </source>
</evidence>
<evidence type="ECO:0000313" key="14">
    <source>
        <dbReference type="Proteomes" id="UP000286208"/>
    </source>
</evidence>
<dbReference type="InterPro" id="IPR050482">
    <property type="entry name" value="Sensor_HK_TwoCompSys"/>
</dbReference>
<evidence type="ECO:0000256" key="2">
    <source>
        <dbReference type="ARBA" id="ARBA00012438"/>
    </source>
</evidence>
<reference evidence="13 14" key="1">
    <citation type="submission" date="2018-11" db="EMBL/GenBank/DDBJ databases">
        <title>Rhodococcus spongicola sp. nov. and Rhodococcus xishaensis sp. nov. from marine sponges.</title>
        <authorList>
            <person name="Li L."/>
            <person name="Lin H.W."/>
        </authorList>
    </citation>
    <scope>NUCLEOTIDE SEQUENCE [LARGE SCALE GENOMIC DNA]</scope>
    <source>
        <strain evidence="13 14">CCTCC AB2014297</strain>
    </source>
</reference>
<feature type="transmembrane region" description="Helical" evidence="9">
    <location>
        <begin position="88"/>
        <end position="105"/>
    </location>
</feature>
<evidence type="ECO:0000259" key="11">
    <source>
        <dbReference type="Pfam" id="PF07730"/>
    </source>
</evidence>
<keyword evidence="9" id="KW-0472">Membrane</keyword>
<feature type="domain" description="Histidine kinase/HSP90-like ATPase" evidence="10">
    <location>
        <begin position="304"/>
        <end position="394"/>
    </location>
</feature>
<dbReference type="EC" id="2.7.13.3" evidence="2"/>
<dbReference type="Proteomes" id="UP000286208">
    <property type="component" value="Unassembled WGS sequence"/>
</dbReference>
<dbReference type="Gene3D" id="1.20.5.1930">
    <property type="match status" value="1"/>
</dbReference>
<dbReference type="GO" id="GO:0046983">
    <property type="term" value="F:protein dimerization activity"/>
    <property type="evidence" value="ECO:0007669"/>
    <property type="project" value="InterPro"/>
</dbReference>
<dbReference type="OrthoDB" id="227596at2"/>
<keyword evidence="3" id="KW-0597">Phosphoprotein</keyword>
<keyword evidence="5" id="KW-0547">Nucleotide-binding</keyword>
<keyword evidence="7" id="KW-0067">ATP-binding</keyword>
<dbReference type="Pfam" id="PF23539">
    <property type="entry name" value="DUF7134"/>
    <property type="match status" value="1"/>
</dbReference>
<keyword evidence="4" id="KW-0808">Transferase</keyword>
<organism evidence="13 14">
    <name type="scientific">Prescottella agglutinans</name>
    <dbReference type="NCBI Taxonomy" id="1644129"/>
    <lineage>
        <taxon>Bacteria</taxon>
        <taxon>Bacillati</taxon>
        <taxon>Actinomycetota</taxon>
        <taxon>Actinomycetes</taxon>
        <taxon>Mycobacteriales</taxon>
        <taxon>Nocardiaceae</taxon>
        <taxon>Prescottella</taxon>
    </lineage>
</organism>
<dbReference type="PANTHER" id="PTHR24421:SF10">
    <property type="entry name" value="NITRATE_NITRITE SENSOR PROTEIN NARQ"/>
    <property type="match status" value="1"/>
</dbReference>
<keyword evidence="14" id="KW-1185">Reference proteome</keyword>
<dbReference type="InterPro" id="IPR055558">
    <property type="entry name" value="DUF7134"/>
</dbReference>
<dbReference type="InterPro" id="IPR036890">
    <property type="entry name" value="HATPase_C_sf"/>
</dbReference>
<feature type="domain" description="Signal transduction histidine kinase subgroup 3 dimerisation and phosphoacceptor" evidence="11">
    <location>
        <begin position="193"/>
        <end position="258"/>
    </location>
</feature>
<accession>A0A438BKC4</accession>
<evidence type="ECO:0000256" key="6">
    <source>
        <dbReference type="ARBA" id="ARBA00022777"/>
    </source>
</evidence>
<dbReference type="EMBL" id="RKLP01000001">
    <property type="protein sequence ID" value="RVW11407.1"/>
    <property type="molecule type" value="Genomic_DNA"/>
</dbReference>
<dbReference type="InterPro" id="IPR011712">
    <property type="entry name" value="Sig_transdc_His_kin_sub3_dim/P"/>
</dbReference>
<dbReference type="GO" id="GO:0016020">
    <property type="term" value="C:membrane"/>
    <property type="evidence" value="ECO:0007669"/>
    <property type="project" value="InterPro"/>
</dbReference>
<keyword evidence="9" id="KW-1133">Transmembrane helix</keyword>
<evidence type="ECO:0000259" key="10">
    <source>
        <dbReference type="Pfam" id="PF02518"/>
    </source>
</evidence>
<dbReference type="Pfam" id="PF07730">
    <property type="entry name" value="HisKA_3"/>
    <property type="match status" value="1"/>
</dbReference>
<keyword evidence="9" id="KW-0812">Transmembrane</keyword>
<dbReference type="PANTHER" id="PTHR24421">
    <property type="entry name" value="NITRATE/NITRITE SENSOR PROTEIN NARX-RELATED"/>
    <property type="match status" value="1"/>
</dbReference>
<feature type="transmembrane region" description="Helical" evidence="9">
    <location>
        <begin position="65"/>
        <end position="82"/>
    </location>
</feature>
<feature type="transmembrane region" description="Helical" evidence="9">
    <location>
        <begin position="141"/>
        <end position="158"/>
    </location>
</feature>
<dbReference type="InterPro" id="IPR003594">
    <property type="entry name" value="HATPase_dom"/>
</dbReference>
<dbReference type="Pfam" id="PF02518">
    <property type="entry name" value="HATPase_c"/>
    <property type="match status" value="1"/>
</dbReference>
<dbReference type="GO" id="GO:0000155">
    <property type="term" value="F:phosphorelay sensor kinase activity"/>
    <property type="evidence" value="ECO:0007669"/>
    <property type="project" value="InterPro"/>
</dbReference>
<protein>
    <recommendedName>
        <fullName evidence="2">histidine kinase</fullName>
        <ecNumber evidence="2">2.7.13.3</ecNumber>
    </recommendedName>
</protein>